<accession>A0A8S5P8D1</accession>
<organism evidence="1">
    <name type="scientific">Siphoviridae sp. ctsUY14</name>
    <dbReference type="NCBI Taxonomy" id="2825693"/>
    <lineage>
        <taxon>Viruses</taxon>
        <taxon>Duplodnaviria</taxon>
        <taxon>Heunggongvirae</taxon>
        <taxon>Uroviricota</taxon>
        <taxon>Caudoviricetes</taxon>
    </lineage>
</organism>
<sequence length="65" mass="7536">MKIFRKRHYCYLLAYTCKGGEGCMTVNLERKIKTVGDLKELQKYIEDTTECVNVGIKNFILVGRC</sequence>
<dbReference type="EMBL" id="BK015346">
    <property type="protein sequence ID" value="DAE02452.1"/>
    <property type="molecule type" value="Genomic_DNA"/>
</dbReference>
<protein>
    <submittedName>
        <fullName evidence="1">Uncharacterized protein</fullName>
    </submittedName>
</protein>
<proteinExistence type="predicted"/>
<reference evidence="1" key="1">
    <citation type="journal article" date="2021" name="Proc. Natl. Acad. Sci. U.S.A.">
        <title>A Catalog of Tens of Thousands of Viruses from Human Metagenomes Reveals Hidden Associations with Chronic Diseases.</title>
        <authorList>
            <person name="Tisza M.J."/>
            <person name="Buck C.B."/>
        </authorList>
    </citation>
    <scope>NUCLEOTIDE SEQUENCE</scope>
    <source>
        <strain evidence="1">CtsUY14</strain>
    </source>
</reference>
<evidence type="ECO:0000313" key="1">
    <source>
        <dbReference type="EMBL" id="DAE02452.1"/>
    </source>
</evidence>
<name>A0A8S5P8D1_9CAUD</name>